<dbReference type="EMBL" id="JABANP010000042">
    <property type="protein sequence ID" value="KAF4693687.1"/>
    <property type="molecule type" value="Genomic_DNA"/>
</dbReference>
<feature type="compositionally biased region" description="Basic residues" evidence="11">
    <location>
        <begin position="724"/>
        <end position="736"/>
    </location>
</feature>
<dbReference type="InterPro" id="IPR008927">
    <property type="entry name" value="6-PGluconate_DH-like_C_sf"/>
</dbReference>
<dbReference type="GO" id="GO:0006065">
    <property type="term" value="P:UDP-glucuronate biosynthetic process"/>
    <property type="evidence" value="ECO:0007669"/>
    <property type="project" value="UniProtKB-UniPathway"/>
</dbReference>
<feature type="binding site" evidence="9">
    <location>
        <position position="1519"/>
    </location>
    <ligand>
        <name>NAD(+)</name>
        <dbReference type="ChEBI" id="CHEBI:57540"/>
    </ligand>
</feature>
<dbReference type="PROSITE" id="PS50012">
    <property type="entry name" value="RCC1_3"/>
    <property type="match status" value="2"/>
</dbReference>
<gene>
    <name evidence="13" type="ORF">FOZ60_010360</name>
</gene>
<feature type="region of interest" description="Disordered" evidence="11">
    <location>
        <begin position="1038"/>
        <end position="1074"/>
    </location>
</feature>
<evidence type="ECO:0000259" key="12">
    <source>
        <dbReference type="SMART" id="SM00984"/>
    </source>
</evidence>
<dbReference type="SMART" id="SM00984">
    <property type="entry name" value="UDPG_MGDP_dh_C"/>
    <property type="match status" value="1"/>
</dbReference>
<dbReference type="FunFam" id="3.40.50.720:FF:000032">
    <property type="entry name" value="UDP-glucose 6-dehydrogenase"/>
    <property type="match status" value="1"/>
</dbReference>
<reference evidence="13 14" key="1">
    <citation type="submission" date="2020-04" db="EMBL/GenBank/DDBJ databases">
        <title>Perkinsus olseni comparative genomics.</title>
        <authorList>
            <person name="Bogema D.R."/>
        </authorList>
    </citation>
    <scope>NUCLEOTIDE SEQUENCE [LARGE SCALE GENOMIC DNA]</scope>
    <source>
        <strain evidence="13">00978-12</strain>
    </source>
</reference>
<dbReference type="FunFam" id="3.40.50.720:FF:000114">
    <property type="entry name" value="UDP-glucose 6-dehydrogenase"/>
    <property type="match status" value="1"/>
</dbReference>
<dbReference type="PANTHER" id="PTHR11374">
    <property type="entry name" value="UDP-GLUCOSE DEHYDROGENASE/UDP-MANNAC DEHYDROGENASE"/>
    <property type="match status" value="1"/>
</dbReference>
<keyword evidence="5" id="KW-0560">Oxidoreductase</keyword>
<feature type="repeat" description="RCC1" evidence="10">
    <location>
        <begin position="165"/>
        <end position="216"/>
    </location>
</feature>
<feature type="compositionally biased region" description="Low complexity" evidence="11">
    <location>
        <begin position="615"/>
        <end position="624"/>
    </location>
</feature>
<accession>A0A7J6PCL8</accession>
<dbReference type="GO" id="GO:0005634">
    <property type="term" value="C:nucleus"/>
    <property type="evidence" value="ECO:0007669"/>
    <property type="project" value="TreeGrafter"/>
</dbReference>
<dbReference type="InterPro" id="IPR001732">
    <property type="entry name" value="UDP-Glc/GDP-Man_DH_N"/>
</dbReference>
<evidence type="ECO:0000256" key="5">
    <source>
        <dbReference type="ARBA" id="ARBA00023002"/>
    </source>
</evidence>
<feature type="binding site" evidence="9">
    <location>
        <begin position="1185"/>
        <end position="1190"/>
    </location>
    <ligand>
        <name>NAD(+)</name>
        <dbReference type="ChEBI" id="CHEBI:57540"/>
    </ligand>
</feature>
<dbReference type="InterPro" id="IPR017476">
    <property type="entry name" value="UDP-Glc/GDP-Man"/>
</dbReference>
<feature type="binding site" evidence="9">
    <location>
        <position position="1215"/>
    </location>
    <ligand>
        <name>NAD(+)</name>
        <dbReference type="ChEBI" id="CHEBI:57540"/>
    </ligand>
</feature>
<evidence type="ECO:0000256" key="11">
    <source>
        <dbReference type="SAM" id="MobiDB-lite"/>
    </source>
</evidence>
<feature type="compositionally biased region" description="Low complexity" evidence="11">
    <location>
        <begin position="1059"/>
        <end position="1071"/>
    </location>
</feature>
<dbReference type="InterPro" id="IPR000408">
    <property type="entry name" value="Reg_chr_condens"/>
</dbReference>
<feature type="domain" description="UDP-glucose/GDP-mannose dehydrogenase C-terminal" evidence="12">
    <location>
        <begin position="1505"/>
        <end position="1618"/>
    </location>
</feature>
<feature type="compositionally biased region" description="Basic residues" evidence="11">
    <location>
        <begin position="691"/>
        <end position="709"/>
    </location>
</feature>
<evidence type="ECO:0000256" key="2">
    <source>
        <dbReference type="ARBA" id="ARBA00006601"/>
    </source>
</evidence>
<feature type="compositionally biased region" description="Polar residues" evidence="11">
    <location>
        <begin position="1038"/>
        <end position="1057"/>
    </location>
</feature>
<name>A0A7J6PCL8_PEROL</name>
<dbReference type="Pfam" id="PF00984">
    <property type="entry name" value="UDPG_MGDP_dh"/>
    <property type="match status" value="1"/>
</dbReference>
<feature type="active site" description="Nucleophile" evidence="8">
    <location>
        <position position="1449"/>
    </location>
</feature>
<dbReference type="EC" id="1.1.1.22" evidence="3"/>
<dbReference type="InterPro" id="IPR036220">
    <property type="entry name" value="UDP-Glc/GDP-Man_DH_C_sf"/>
</dbReference>
<dbReference type="Pfam" id="PF03721">
    <property type="entry name" value="UDPG_MGDP_dh_N"/>
    <property type="match status" value="1"/>
</dbReference>
<feature type="region of interest" description="Disordered" evidence="11">
    <location>
        <begin position="513"/>
        <end position="535"/>
    </location>
</feature>
<dbReference type="GO" id="GO:0006024">
    <property type="term" value="P:glycosaminoglycan biosynthetic process"/>
    <property type="evidence" value="ECO:0007669"/>
    <property type="project" value="TreeGrafter"/>
</dbReference>
<dbReference type="Gene3D" id="3.40.50.720">
    <property type="entry name" value="NAD(P)-binding Rossmann-like Domain"/>
    <property type="match status" value="2"/>
</dbReference>
<feature type="region of interest" description="Disordered" evidence="11">
    <location>
        <begin position="587"/>
        <end position="639"/>
    </location>
</feature>
<dbReference type="SUPFAM" id="SSF50985">
    <property type="entry name" value="RCC1/BLIP-II"/>
    <property type="match status" value="1"/>
</dbReference>
<dbReference type="InterPro" id="IPR009091">
    <property type="entry name" value="RCC1/BLIP-II"/>
</dbReference>
<dbReference type="InterPro" id="IPR014026">
    <property type="entry name" value="UDP-Glc/GDP-Man_DH_dimer"/>
</dbReference>
<dbReference type="FunFam" id="1.20.5.100:FF:000001">
    <property type="entry name" value="UDP-glucose 6-dehydrogenase"/>
    <property type="match status" value="1"/>
</dbReference>
<dbReference type="GO" id="GO:0051287">
    <property type="term" value="F:NAD binding"/>
    <property type="evidence" value="ECO:0007669"/>
    <property type="project" value="InterPro"/>
</dbReference>
<feature type="binding site" evidence="9">
    <location>
        <position position="1338"/>
    </location>
    <ligand>
        <name>NAD(+)</name>
        <dbReference type="ChEBI" id="CHEBI:57540"/>
    </ligand>
</feature>
<feature type="binding site" evidence="9">
    <location>
        <begin position="1449"/>
        <end position="1452"/>
    </location>
    <ligand>
        <name>NAD(+)</name>
        <dbReference type="ChEBI" id="CHEBI:57540"/>
    </ligand>
</feature>
<comment type="caution">
    <text evidence="13">The sequence shown here is derived from an EMBL/GenBank/DDBJ whole genome shotgun (WGS) entry which is preliminary data.</text>
</comment>
<feature type="region of interest" description="Disordered" evidence="11">
    <location>
        <begin position="1122"/>
        <end position="1142"/>
    </location>
</feature>
<dbReference type="Pfam" id="PF13540">
    <property type="entry name" value="RCC1_2"/>
    <property type="match status" value="1"/>
</dbReference>
<feature type="binding site" evidence="9">
    <location>
        <begin position="1263"/>
        <end position="1267"/>
    </location>
    <ligand>
        <name>NAD(+)</name>
        <dbReference type="ChEBI" id="CHEBI:57540"/>
    </ligand>
</feature>
<comment type="catalytic activity">
    <reaction evidence="7">
        <text>UDP-alpha-D-glucose + 2 NAD(+) + H2O = UDP-alpha-D-glucuronate + 2 NADH + 3 H(+)</text>
        <dbReference type="Rhea" id="RHEA:23596"/>
        <dbReference type="ChEBI" id="CHEBI:15377"/>
        <dbReference type="ChEBI" id="CHEBI:15378"/>
        <dbReference type="ChEBI" id="CHEBI:57540"/>
        <dbReference type="ChEBI" id="CHEBI:57945"/>
        <dbReference type="ChEBI" id="CHEBI:58052"/>
        <dbReference type="ChEBI" id="CHEBI:58885"/>
        <dbReference type="EC" id="1.1.1.22"/>
    </reaction>
</comment>
<dbReference type="PANTHER" id="PTHR11374:SF3">
    <property type="entry name" value="UDP-GLUCOSE 6-DEHYDROGENASE"/>
    <property type="match status" value="1"/>
</dbReference>
<dbReference type="NCBIfam" id="TIGR03026">
    <property type="entry name" value="NDP-sugDHase"/>
    <property type="match status" value="1"/>
</dbReference>
<dbReference type="PIRSF" id="PIRSF000124">
    <property type="entry name" value="UDPglc_GDPman_dh"/>
    <property type="match status" value="1"/>
</dbReference>
<keyword evidence="6 9" id="KW-0520">NAD</keyword>
<evidence type="ECO:0000256" key="3">
    <source>
        <dbReference type="ARBA" id="ARBA00012954"/>
    </source>
</evidence>
<organism evidence="13 14">
    <name type="scientific">Perkinsus olseni</name>
    <name type="common">Perkinsus atlanticus</name>
    <dbReference type="NCBI Taxonomy" id="32597"/>
    <lineage>
        <taxon>Eukaryota</taxon>
        <taxon>Sar</taxon>
        <taxon>Alveolata</taxon>
        <taxon>Perkinsozoa</taxon>
        <taxon>Perkinsea</taxon>
        <taxon>Perkinsida</taxon>
        <taxon>Perkinsidae</taxon>
        <taxon>Perkinsus</taxon>
    </lineage>
</organism>
<dbReference type="PIRSF" id="PIRSF500133">
    <property type="entry name" value="UDPglc_DH_euk"/>
    <property type="match status" value="1"/>
</dbReference>
<evidence type="ECO:0000256" key="6">
    <source>
        <dbReference type="ARBA" id="ARBA00023027"/>
    </source>
</evidence>
<dbReference type="Proteomes" id="UP000541610">
    <property type="component" value="Unassembled WGS sequence"/>
</dbReference>
<dbReference type="InterPro" id="IPR036291">
    <property type="entry name" value="NAD(P)-bd_dom_sf"/>
</dbReference>
<dbReference type="UniPathway" id="UPA00038">
    <property type="reaction ID" value="UER00491"/>
</dbReference>
<evidence type="ECO:0000256" key="9">
    <source>
        <dbReference type="PIRSR" id="PIRSR500133-3"/>
    </source>
</evidence>
<feature type="region of interest" description="Disordered" evidence="11">
    <location>
        <begin position="683"/>
        <end position="736"/>
    </location>
</feature>
<feature type="binding site" evidence="9">
    <location>
        <begin position="1304"/>
        <end position="1305"/>
    </location>
    <ligand>
        <name>NAD(+)</name>
        <dbReference type="ChEBI" id="CHEBI:57540"/>
    </ligand>
</feature>
<dbReference type="SUPFAM" id="SSF51735">
    <property type="entry name" value="NAD(P)-binding Rossmann-fold domains"/>
    <property type="match status" value="1"/>
</dbReference>
<feature type="compositionally biased region" description="Basic and acidic residues" evidence="11">
    <location>
        <begin position="599"/>
        <end position="613"/>
    </location>
</feature>
<evidence type="ECO:0000256" key="10">
    <source>
        <dbReference type="PROSITE-ProRule" id="PRU00235"/>
    </source>
</evidence>
<dbReference type="SUPFAM" id="SSF52413">
    <property type="entry name" value="UDP-glucose/GDP-mannose dehydrogenase C-terminal domain"/>
    <property type="match status" value="1"/>
</dbReference>
<evidence type="ECO:0000256" key="1">
    <source>
        <dbReference type="ARBA" id="ARBA00004701"/>
    </source>
</evidence>
<dbReference type="Pfam" id="PF03720">
    <property type="entry name" value="UDPG_MGDP_dh_C"/>
    <property type="match status" value="1"/>
</dbReference>
<proteinExistence type="inferred from homology"/>
<feature type="repeat" description="RCC1" evidence="10">
    <location>
        <begin position="218"/>
        <end position="267"/>
    </location>
</feature>
<evidence type="ECO:0000256" key="8">
    <source>
        <dbReference type="PIRSR" id="PIRSR500133-1"/>
    </source>
</evidence>
<comment type="pathway">
    <text evidence="1">Nucleotide-sugar biosynthesis; UDP-alpha-D-glucuronate biosynthesis; UDP-alpha-D-glucuronate from UDP-alpha-D-glucose: step 1/1.</text>
</comment>
<evidence type="ECO:0000313" key="13">
    <source>
        <dbReference type="EMBL" id="KAF4693687.1"/>
    </source>
</evidence>
<dbReference type="Gene3D" id="1.20.5.100">
    <property type="entry name" value="Cytochrome c1, transmembrane anchor, C-terminal"/>
    <property type="match status" value="1"/>
</dbReference>
<dbReference type="InterPro" id="IPR028356">
    <property type="entry name" value="UDPglc_DH_euk"/>
</dbReference>
<dbReference type="GO" id="GO:0003979">
    <property type="term" value="F:UDP-glucose 6-dehydrogenase activity"/>
    <property type="evidence" value="ECO:0007669"/>
    <property type="project" value="UniProtKB-EC"/>
</dbReference>
<sequence length="1660" mass="180778">MANEDSQGKSGVGPLPSSPLVRALDALDRGEGLTVDDVVSCSKHSAALFEDVTPSLSLYTWGKTTNLALGYGQFSHSADQNRARQVVLPKGEVPSCISCSAFHTVCVCESGHVAVWGFGQGYRLATGDDQSRVDPVLIDPGRFCGVPITKALASVDNSMFLDAEGHTYLVGSNKFGQCGRSLHLDVCKTPAIVKHFVSPCSDIAIGDKHCLAVDADTHLVWAWGDNSAGQLGVDFTQASVEPQIVSRLKGVGRVFANGTLSAALRGNGSELYVWGGGVCPLPTRVRVEATTEGKAGDDGWTVQAVSGAVFVSIALPRGSNRIVLLSAVGDLYTVDLPTAKESKLQAHSVCIFGDQCLVQMEDGRILASRLRDLTQWVDVGTEVLAQCQLARSSIGIGSALKAANELCVVDPLACGFVRFPLLVDYCLVTLLCNILLLYAKSPDVVVRLLKCISPLLKRVVERRERGELSLFHRGPFERPADILGGLLSKEAVVEHMERHMAVSQGEEMVAVEVAEEKPEENRRRTSSGVGGSLESLEIRQQKRLDKVVKQQEVITRTVSDVSDSGPQPRTPTLGDFIFAGTRISQAQARSCPWASPPKQRSEKRLSEVIEEQRASSSSSSSSSSRPNDRCSWGMDVTPGVRRPSALAAVMEEERAAQEAVRLVEEFERSEREARRLAALEEAAAVREQPHRPRPRHHHDQGDHRRHGKGKGQGPWEGQMFGKGSSRRKTTSHRRPPRSVMLMATDFTPMTINGKGIQVLTYAEAEELSRTVLLTNMPSPANTGGVSDLEALEAIAVEFYSNWLGTYGPITKVELCDPPGSLVCIFAHRDAALMSVAAMHQSRPVVAGSRGNARDGQVIATLASNRRELHTVDGRRVSEGALACFPSQLPMASSSDTRVAVAICLKNLPPQSSREEVYATISRFSRSVYIPPEAQGAGRLLCYFRSSGEAHLFMTAVNYACGDGPVYLAEETYRNFVPRSWIVARVYAHKLKGSQNKSTEFLEKSASIAPLLSTARNHYRALDVLLNIARERLEADGASNTDSICTNDGSSTNRSSCAESVRCPPSSTRSSPRPAPLLVPPAAFQDPIGNCLVFNPFALHALRRAYEMLAGWYPPGSLTLPKPDSSGRYHHQQQLRPPNHLHDDGHYKLPRDSLLATIMTKVPEVDVRAVDSPIRDICTTRICCIGAGYVGGPTMAMIAHKCPHIQVCVVDLSESRIAAWNSDRLPIYEPGLAEIVKECRGRNLHFSTNVAAAIADCDIIFVSVNTPTKKQGQGAGRAANLAPWEGAGRTIAAHSRGPKIIIEKSTVPVRTAAALQRVLDGQGTSQKYVILSNPEFLAEGTAMSDLANPDRVLIGGPQNTDGRFAIDVVVGVYACWVPRERIITTNLWSSELSKLVANAFLAQRVSSINAISMLCEKTGADVNEVAHAIGTDSRIGPKFLNASVGFGGSCFQKDILNLVYLCEQFNLPEVARYWRQVVEMNDLQKTHFVQTIINSMFNTVQGKKICILGFAFKKDTGDTRETAALSVCAQLMHDGAVLHVYDPQVTREQALLEFSDHDMSFDFDKQFVTAADPSSAARDSHAIVVLTEWDMFKDLPYEEYFKTMIKPAFIFDGRNILNHQNLIQTGFEVHAIGKALRNRGFSKGHYMATPRSVTDSPELGM</sequence>
<feature type="compositionally biased region" description="Basic and acidic residues" evidence="11">
    <location>
        <begin position="514"/>
        <end position="523"/>
    </location>
</feature>
<protein>
    <recommendedName>
        <fullName evidence="4">UDP-glucose 6-dehydrogenase</fullName>
        <ecNumber evidence="3">1.1.1.22</ecNumber>
    </recommendedName>
</protein>
<dbReference type="SUPFAM" id="SSF48179">
    <property type="entry name" value="6-phosphogluconate dehydrogenase C-terminal domain-like"/>
    <property type="match status" value="1"/>
</dbReference>
<dbReference type="Gene3D" id="2.130.10.30">
    <property type="entry name" value="Regulator of chromosome condensation 1/beta-lactamase-inhibitor protein II"/>
    <property type="match status" value="2"/>
</dbReference>
<dbReference type="InterPro" id="IPR014027">
    <property type="entry name" value="UDP-Glc/GDP-Man_DH_C"/>
</dbReference>
<evidence type="ECO:0000256" key="4">
    <source>
        <dbReference type="ARBA" id="ARBA00015132"/>
    </source>
</evidence>
<dbReference type="OrthoDB" id="5059218at2759"/>
<evidence type="ECO:0000256" key="7">
    <source>
        <dbReference type="ARBA" id="ARBA00047473"/>
    </source>
</evidence>
<comment type="similarity">
    <text evidence="2">Belongs to the UDP-glucose/GDP-mannose dehydrogenase family.</text>
</comment>
<feature type="binding site" evidence="9">
    <location>
        <position position="1210"/>
    </location>
    <ligand>
        <name>NAD(+)</name>
        <dbReference type="ChEBI" id="CHEBI:57540"/>
    </ligand>
</feature>
<evidence type="ECO:0000313" key="14">
    <source>
        <dbReference type="Proteomes" id="UP000541610"/>
    </source>
</evidence>